<organism evidence="1 2">
    <name type="scientific">Kocuria tytonis</name>
    <dbReference type="NCBI Taxonomy" id="2054280"/>
    <lineage>
        <taxon>Bacteria</taxon>
        <taxon>Bacillati</taxon>
        <taxon>Actinomycetota</taxon>
        <taxon>Actinomycetes</taxon>
        <taxon>Micrococcales</taxon>
        <taxon>Micrococcaceae</taxon>
        <taxon>Kocuria</taxon>
    </lineage>
</organism>
<dbReference type="AlphaFoldDB" id="A0A495AA83"/>
<dbReference type="InterPro" id="IPR012675">
    <property type="entry name" value="Beta-grasp_dom_sf"/>
</dbReference>
<name>A0A495AA83_9MICC</name>
<reference evidence="1 2" key="1">
    <citation type="submission" date="2018-10" db="EMBL/GenBank/DDBJ databases">
        <title>Kocuria tytouropygialis sp. nov., isolated from the uropygial gland of an American barn owl (Tyto furcata).</title>
        <authorList>
            <person name="Braun M.S."/>
            <person name="Wang E."/>
            <person name="Zimmermann S."/>
            <person name="Wagner H."/>
            <person name="Wink M."/>
        </authorList>
    </citation>
    <scope>NUCLEOTIDE SEQUENCE [LARGE SCALE GENOMIC DNA]</scope>
    <source>
        <strain evidence="1 2">442</strain>
    </source>
</reference>
<protein>
    <submittedName>
        <fullName evidence="1">MoaD/ThiS family protein</fullName>
    </submittedName>
</protein>
<dbReference type="SUPFAM" id="SSF54285">
    <property type="entry name" value="MoaD/ThiS"/>
    <property type="match status" value="1"/>
</dbReference>
<comment type="caution">
    <text evidence="1">The sequence shown here is derived from an EMBL/GenBank/DDBJ whole genome shotgun (WGS) entry which is preliminary data.</text>
</comment>
<evidence type="ECO:0000313" key="1">
    <source>
        <dbReference type="EMBL" id="RKQ36956.1"/>
    </source>
</evidence>
<proteinExistence type="predicted"/>
<dbReference type="Pfam" id="PF02597">
    <property type="entry name" value="ThiS"/>
    <property type="match status" value="1"/>
</dbReference>
<keyword evidence="2" id="KW-1185">Reference proteome</keyword>
<dbReference type="Proteomes" id="UP000249516">
    <property type="component" value="Unassembled WGS sequence"/>
</dbReference>
<accession>A0A495AA83</accession>
<dbReference type="EMBL" id="PNJG02000001">
    <property type="protein sequence ID" value="RKQ36956.1"/>
    <property type="molecule type" value="Genomic_DNA"/>
</dbReference>
<sequence length="87" mass="9001">MLVRYFAAAAAAAGTDEQHVASPTVMTRSELEQLLSTMHPVAPPGEPTLAQVLPRCSWLVDGIAARDPHCPVAPGATVDVLPPFAGG</sequence>
<dbReference type="InterPro" id="IPR003749">
    <property type="entry name" value="ThiS/MoaD-like"/>
</dbReference>
<dbReference type="Gene3D" id="3.10.20.30">
    <property type="match status" value="1"/>
</dbReference>
<evidence type="ECO:0000313" key="2">
    <source>
        <dbReference type="Proteomes" id="UP000249516"/>
    </source>
</evidence>
<dbReference type="OrthoDB" id="3255135at2"/>
<gene>
    <name evidence="1" type="ORF">C1C97_004970</name>
</gene>
<dbReference type="InterPro" id="IPR016155">
    <property type="entry name" value="Mopterin_synth/thiamin_S_b"/>
</dbReference>